<organism evidence="2 3">
    <name type="scientific">Stutzerimonas zhaodongensis</name>
    <dbReference type="NCBI Taxonomy" id="1176257"/>
    <lineage>
        <taxon>Bacteria</taxon>
        <taxon>Pseudomonadati</taxon>
        <taxon>Pseudomonadota</taxon>
        <taxon>Gammaproteobacteria</taxon>
        <taxon>Pseudomonadales</taxon>
        <taxon>Pseudomonadaceae</taxon>
        <taxon>Stutzerimonas</taxon>
    </lineage>
</organism>
<sequence>MPRIRCIANAQVSRSAGCRKSPFGDQHVVEPGIDLHRHALEVGQRAAGVGAQAQAHDACEKAQRRQAQAALEHVTPRRVDQLLKGRVGAGVDRLVVVGLKAGAELAVVVAHRWLSLLIGWLAAWFIRCDR</sequence>
<dbReference type="Proteomes" id="UP000252554">
    <property type="component" value="Unassembled WGS sequence"/>
</dbReference>
<accession>A0A365PYY0</accession>
<dbReference type="RefSeq" id="WP_128119464.1">
    <property type="nucleotide sequence ID" value="NZ_CP076683.1"/>
</dbReference>
<reference evidence="2 3" key="1">
    <citation type="submission" date="2018-06" db="EMBL/GenBank/DDBJ databases">
        <title>Whole genome sequencing of four bacterial strains from South Shetland trench revealing bio-synthetic gene clusters.</title>
        <authorList>
            <person name="Abdel-Mageed W.M."/>
            <person name="Lehri B."/>
            <person name="Jarmusch S.A."/>
            <person name="Miranda K."/>
            <person name="Goodfellow M."/>
            <person name="Jaspars M."/>
            <person name="Karlyshev A.V."/>
        </authorList>
    </citation>
    <scope>NUCLEOTIDE SEQUENCE [LARGE SCALE GENOMIC DNA]</scope>
    <source>
        <strain evidence="2 3">SST2</strain>
    </source>
</reference>
<protein>
    <submittedName>
        <fullName evidence="2">Uncharacterized protein</fullName>
    </submittedName>
</protein>
<evidence type="ECO:0000313" key="3">
    <source>
        <dbReference type="Proteomes" id="UP000252554"/>
    </source>
</evidence>
<name>A0A365PYY0_9GAMM</name>
<dbReference type="Proteomes" id="UP000683436">
    <property type="component" value="Chromosome"/>
</dbReference>
<evidence type="ECO:0000313" key="4">
    <source>
        <dbReference type="Proteomes" id="UP000683436"/>
    </source>
</evidence>
<dbReference type="AlphaFoldDB" id="A0A365PYY0"/>
<proteinExistence type="predicted"/>
<evidence type="ECO:0000313" key="1">
    <source>
        <dbReference type="EMBL" id="QWV16657.1"/>
    </source>
</evidence>
<dbReference type="EMBL" id="CP076683">
    <property type="protein sequence ID" value="QWV16657.1"/>
    <property type="molecule type" value="Genomic_DNA"/>
</dbReference>
<gene>
    <name evidence="2" type="ORF">DQ403_04925</name>
    <name evidence="1" type="ORF">KQ248_19665</name>
</gene>
<dbReference type="EMBL" id="QNTV01000002">
    <property type="protein sequence ID" value="RBA61137.1"/>
    <property type="molecule type" value="Genomic_DNA"/>
</dbReference>
<evidence type="ECO:0000313" key="2">
    <source>
        <dbReference type="EMBL" id="RBA61137.1"/>
    </source>
</evidence>
<keyword evidence="4" id="KW-1185">Reference proteome</keyword>
<reference evidence="1 4" key="2">
    <citation type="submission" date="2021-06" db="EMBL/GenBank/DDBJ databases">
        <title>Microbial metabolic specificity influences pelagic lipid remineralization.</title>
        <authorList>
            <person name="Behrendt L."/>
            <person name="Hunter J.E."/>
            <person name="Alcolombri U."/>
            <person name="Smriga S."/>
            <person name="Mincer T."/>
            <person name="Lowenstein D.P."/>
            <person name="Peaudecerf F.J."/>
            <person name="Fernandez V.I."/>
            <person name="Fredricks H."/>
            <person name="Almblad H."/>
            <person name="Harrison J.J."/>
            <person name="Stocker R."/>
            <person name="Van Mooy B.A.S."/>
        </authorList>
    </citation>
    <scope>NUCLEOTIDE SEQUENCE [LARGE SCALE GENOMIC DNA]</scope>
    <source>
        <strain evidence="1 4">A252</strain>
    </source>
</reference>